<dbReference type="InterPro" id="IPR012337">
    <property type="entry name" value="RNaseH-like_sf"/>
</dbReference>
<dbReference type="Gramene" id="C.cajan_09760.t">
    <property type="protein sequence ID" value="C.cajan_09760.t.cds1"/>
    <property type="gene ID" value="C.cajan_09760"/>
</dbReference>
<dbReference type="PROSITE" id="PS50879">
    <property type="entry name" value="RNASE_H_1"/>
    <property type="match status" value="1"/>
</dbReference>
<dbReference type="STRING" id="3821.A0A151TUT4"/>
<dbReference type="AlphaFoldDB" id="A0A151TUT4"/>
<dbReference type="PANTHER" id="PTHR33116">
    <property type="entry name" value="REVERSE TRANSCRIPTASE ZINC-BINDING DOMAIN-CONTAINING PROTEIN-RELATED-RELATED"/>
    <property type="match status" value="1"/>
</dbReference>
<feature type="domain" description="RNase H type-1" evidence="1">
    <location>
        <begin position="512"/>
        <end position="607"/>
    </location>
</feature>
<dbReference type="PANTHER" id="PTHR33116:SF78">
    <property type="entry name" value="OS12G0587133 PROTEIN"/>
    <property type="match status" value="1"/>
</dbReference>
<evidence type="ECO:0000259" key="1">
    <source>
        <dbReference type="PROSITE" id="PS50879"/>
    </source>
</evidence>
<name>A0A151TUT4_CAJCA</name>
<evidence type="ECO:0000313" key="2">
    <source>
        <dbReference type="EMBL" id="KYP70805.1"/>
    </source>
</evidence>
<dbReference type="Gene3D" id="3.30.420.10">
    <property type="entry name" value="Ribonuclease H-like superfamily/Ribonuclease H"/>
    <property type="match status" value="1"/>
</dbReference>
<dbReference type="Pfam" id="PF13456">
    <property type="entry name" value="RVT_3"/>
    <property type="match status" value="1"/>
</dbReference>
<dbReference type="InterPro" id="IPR002156">
    <property type="entry name" value="RNaseH_domain"/>
</dbReference>
<sequence>MNQVEIIQECLDRFCTSSGQKVSLEKTRIFFSKNVTHTMRNEISSSLGFQRTNDLGKYLGIPAHHSRVCRRDYQNVIDCVNKRLSGWKTSTLSFAGRLTLCKSVIEAIPSYTMQTVHIPRSICDEVDKLCRSFLWGDTPTSRKIHTISWNTICKPKDQGGLGLRPMRTVNNTFMMKNCWSLIKEPNKLWVKIIRSKYKCQDGAIPRVEKKAKMSNLWQGICMNWKHVTPHIKWQVKDGQSARFWYDPWLPQQGLLIQYATTFVPPVELFRKVREYVTDQGAWKSDQIINWLPQETLNNIETQTPPTINAGADEIQWRLTTDGLFSIRSAYASLSTIDSNPCAPIFKILWKWQGPERIRLFLWCVAHESLMTNEARFDRELTTSPICPVCMRDVENTMHVLRECLFARQVWSSIPRGSYISQPMRSNFQEWLTFHLTRNRTELMIWPLTFAITIDALWSRRNEFVFQQSSLSASQLVLKVMNSTKSIINSNNLFDAGDQSEGTLITRNWVCPPSGLIKLNGDGAVSYSGTSSCGGLIRDPDGRCILAFSRQLDRCSVIKAELWAITQGLRLIHLKKLGTHILIESDSLEAITLLRNGCPRQNECFDLV</sequence>
<dbReference type="Pfam" id="PF13966">
    <property type="entry name" value="zf-RVT"/>
    <property type="match status" value="1"/>
</dbReference>
<dbReference type="InterPro" id="IPR044730">
    <property type="entry name" value="RNase_H-like_dom_plant"/>
</dbReference>
<dbReference type="InterPro" id="IPR026960">
    <property type="entry name" value="RVT-Znf"/>
</dbReference>
<dbReference type="InterPro" id="IPR036397">
    <property type="entry name" value="RNaseH_sf"/>
</dbReference>
<evidence type="ECO:0000313" key="3">
    <source>
        <dbReference type="Proteomes" id="UP000075243"/>
    </source>
</evidence>
<dbReference type="GO" id="GO:0004523">
    <property type="term" value="F:RNA-DNA hybrid ribonuclease activity"/>
    <property type="evidence" value="ECO:0007669"/>
    <property type="project" value="InterPro"/>
</dbReference>
<gene>
    <name evidence="2" type="ORF">KK1_010040</name>
</gene>
<dbReference type="CDD" id="cd06222">
    <property type="entry name" value="RNase_H_like"/>
    <property type="match status" value="1"/>
</dbReference>
<dbReference type="SUPFAM" id="SSF53098">
    <property type="entry name" value="Ribonuclease H-like"/>
    <property type="match status" value="1"/>
</dbReference>
<protein>
    <submittedName>
        <fullName evidence="2">Ribonuclease H protein At1g65750 family</fullName>
    </submittedName>
</protein>
<accession>A0A151TUT4</accession>
<reference evidence="2 3" key="1">
    <citation type="journal article" date="2012" name="Nat. Biotechnol.">
        <title>Draft genome sequence of pigeonpea (Cajanus cajan), an orphan legume crop of resource-poor farmers.</title>
        <authorList>
            <person name="Varshney R.K."/>
            <person name="Chen W."/>
            <person name="Li Y."/>
            <person name="Bharti A.K."/>
            <person name="Saxena R.K."/>
            <person name="Schlueter J.A."/>
            <person name="Donoghue M.T."/>
            <person name="Azam S."/>
            <person name="Fan G."/>
            <person name="Whaley A.M."/>
            <person name="Farmer A.D."/>
            <person name="Sheridan J."/>
            <person name="Iwata A."/>
            <person name="Tuteja R."/>
            <person name="Penmetsa R.V."/>
            <person name="Wu W."/>
            <person name="Upadhyaya H.D."/>
            <person name="Yang S.P."/>
            <person name="Shah T."/>
            <person name="Saxena K.B."/>
            <person name="Michael T."/>
            <person name="McCombie W.R."/>
            <person name="Yang B."/>
            <person name="Zhang G."/>
            <person name="Yang H."/>
            <person name="Wang J."/>
            <person name="Spillane C."/>
            <person name="Cook D.R."/>
            <person name="May G.D."/>
            <person name="Xu X."/>
            <person name="Jackson S.A."/>
        </authorList>
    </citation>
    <scope>NUCLEOTIDE SEQUENCE [LARGE SCALE GENOMIC DNA]</scope>
    <source>
        <strain evidence="3">cv. Asha</strain>
    </source>
</reference>
<dbReference type="GO" id="GO:0003676">
    <property type="term" value="F:nucleic acid binding"/>
    <property type="evidence" value="ECO:0007669"/>
    <property type="project" value="InterPro"/>
</dbReference>
<proteinExistence type="predicted"/>
<dbReference type="EMBL" id="CM003605">
    <property type="protein sequence ID" value="KYP70805.1"/>
    <property type="molecule type" value="Genomic_DNA"/>
</dbReference>
<dbReference type="Proteomes" id="UP000075243">
    <property type="component" value="Chromosome 3"/>
</dbReference>
<organism evidence="2 3">
    <name type="scientific">Cajanus cajan</name>
    <name type="common">Pigeon pea</name>
    <name type="synonym">Cajanus indicus</name>
    <dbReference type="NCBI Taxonomy" id="3821"/>
    <lineage>
        <taxon>Eukaryota</taxon>
        <taxon>Viridiplantae</taxon>
        <taxon>Streptophyta</taxon>
        <taxon>Embryophyta</taxon>
        <taxon>Tracheophyta</taxon>
        <taxon>Spermatophyta</taxon>
        <taxon>Magnoliopsida</taxon>
        <taxon>eudicotyledons</taxon>
        <taxon>Gunneridae</taxon>
        <taxon>Pentapetalae</taxon>
        <taxon>rosids</taxon>
        <taxon>fabids</taxon>
        <taxon>Fabales</taxon>
        <taxon>Fabaceae</taxon>
        <taxon>Papilionoideae</taxon>
        <taxon>50 kb inversion clade</taxon>
        <taxon>NPAAA clade</taxon>
        <taxon>indigoferoid/millettioid clade</taxon>
        <taxon>Phaseoleae</taxon>
        <taxon>Cajanus</taxon>
    </lineage>
</organism>
<dbReference type="OMA" id="RTELMIW"/>
<keyword evidence="3" id="KW-1185">Reference proteome</keyword>